<sequence length="848" mass="92134">MKRSNDRSAPASTHPKKAPAARNIPTPDSDDDSSLFVPEPLRDPRPHWTEPLQEPGRQNNLVDYSSESSSGTDEDELEIVYAQDVSVPNRQTQPTASSCEQRHPVRPASAANNAATLEDLGDVRSFATPTHPHISRMRTNSSQPSKGKQTQKDLEASELGAQSKRNVIMGQPPPKNPKPSASTTQAPRKKPAAGASAASQRHAAIHADSSDIVRKAPPCITHSESDTTPQLNHRTAPPFQPPSPTTPNIPSSPASSTTSTSGGPRKLNRSLLMGHIQAEREKKSQSQPTVKPRSPGSREQTPANRTTKQAHIKPISKPSEPASPVTSVAKPQFPAGSAQSSTSNGGSDTAQSLAKSKQPDQATSPIDRSATRKEGAPQKQAIEGSRPPKGSRSIEAVKVRKAAISADTVQTKEHSGPASQPLNALHKPSIELPDNQATSKVNPAATLKGAQHSEPASRVMGRSSSHSVLSTQTSGTDAPTVSPGATSQPVDAPEINGPRLEETAETGSEKSAAPMSEKIEIEATDLSSNDDAKKRKALKQSCEEQTKKAKVDVETAASSPRPLEVSVLQIRKSPEAIQNDKFSAPAAHDPDEYTWEYVVYQKSWSTDERQSSTSLFFRYQNLDEANDQAERLYKHTDAQHPVTYSIKFKGWRSSIPNNFGGVCYQGVYIFIKDPTQLHHLRIWVSRNAVQASETGRPTTEFVTKSIYVLRLFKLYFPEREAPSDNESDAGSVSSQPPTKPIRQYQPVPVDEAYTILDAANRAAKDLHVELSFKPLPKVPDPKAANFSKFQMDRKFQEGKNRKLNDKLHALDPTMGGVEGCWESEFDGLDGEKYELKVEKVGLSGPRNL</sequence>
<dbReference type="OrthoDB" id="3785701at2759"/>
<protein>
    <submittedName>
        <fullName evidence="2">Uncharacterized protein</fullName>
    </submittedName>
</protein>
<feature type="compositionally biased region" description="Polar residues" evidence="1">
    <location>
        <begin position="297"/>
        <end position="309"/>
    </location>
</feature>
<feature type="compositionally biased region" description="Low complexity" evidence="1">
    <location>
        <begin position="248"/>
        <end position="261"/>
    </location>
</feature>
<keyword evidence="3" id="KW-1185">Reference proteome</keyword>
<feature type="compositionally biased region" description="Polar residues" evidence="1">
    <location>
        <begin position="137"/>
        <end position="148"/>
    </location>
</feature>
<evidence type="ECO:0000256" key="1">
    <source>
        <dbReference type="SAM" id="MobiDB-lite"/>
    </source>
</evidence>
<feature type="compositionally biased region" description="Pro residues" evidence="1">
    <location>
        <begin position="238"/>
        <end position="247"/>
    </location>
</feature>
<feature type="compositionally biased region" description="Low complexity" evidence="1">
    <location>
        <begin position="192"/>
        <end position="202"/>
    </location>
</feature>
<dbReference type="AlphaFoldDB" id="A0A6A5YKS2"/>
<dbReference type="EMBL" id="ML977358">
    <property type="protein sequence ID" value="KAF2106937.1"/>
    <property type="molecule type" value="Genomic_DNA"/>
</dbReference>
<dbReference type="Proteomes" id="UP000799770">
    <property type="component" value="Unassembled WGS sequence"/>
</dbReference>
<evidence type="ECO:0000313" key="2">
    <source>
        <dbReference type="EMBL" id="KAF2106937.1"/>
    </source>
</evidence>
<feature type="compositionally biased region" description="Polar residues" evidence="1">
    <location>
        <begin position="475"/>
        <end position="489"/>
    </location>
</feature>
<feature type="region of interest" description="Disordered" evidence="1">
    <location>
        <begin position="1"/>
        <end position="547"/>
    </location>
</feature>
<organism evidence="2 3">
    <name type="scientific">Lophiotrema nucula</name>
    <dbReference type="NCBI Taxonomy" id="690887"/>
    <lineage>
        <taxon>Eukaryota</taxon>
        <taxon>Fungi</taxon>
        <taxon>Dikarya</taxon>
        <taxon>Ascomycota</taxon>
        <taxon>Pezizomycotina</taxon>
        <taxon>Dothideomycetes</taxon>
        <taxon>Pleosporomycetidae</taxon>
        <taxon>Pleosporales</taxon>
        <taxon>Lophiotremataceae</taxon>
        <taxon>Lophiotrema</taxon>
    </lineage>
</organism>
<feature type="region of interest" description="Disordered" evidence="1">
    <location>
        <begin position="721"/>
        <end position="744"/>
    </location>
</feature>
<feature type="compositionally biased region" description="Polar residues" evidence="1">
    <location>
        <begin position="337"/>
        <end position="366"/>
    </location>
</feature>
<accession>A0A6A5YKS2</accession>
<feature type="compositionally biased region" description="Low complexity" evidence="1">
    <location>
        <begin position="463"/>
        <end position="474"/>
    </location>
</feature>
<gene>
    <name evidence="2" type="ORF">BDV96DRAFT_693829</name>
</gene>
<reference evidence="2" key="1">
    <citation type="journal article" date="2020" name="Stud. Mycol.">
        <title>101 Dothideomycetes genomes: a test case for predicting lifestyles and emergence of pathogens.</title>
        <authorList>
            <person name="Haridas S."/>
            <person name="Albert R."/>
            <person name="Binder M."/>
            <person name="Bloem J."/>
            <person name="Labutti K."/>
            <person name="Salamov A."/>
            <person name="Andreopoulos B."/>
            <person name="Baker S."/>
            <person name="Barry K."/>
            <person name="Bills G."/>
            <person name="Bluhm B."/>
            <person name="Cannon C."/>
            <person name="Castanera R."/>
            <person name="Culley D."/>
            <person name="Daum C."/>
            <person name="Ezra D."/>
            <person name="Gonzalez J."/>
            <person name="Henrissat B."/>
            <person name="Kuo A."/>
            <person name="Liang C."/>
            <person name="Lipzen A."/>
            <person name="Lutzoni F."/>
            <person name="Magnuson J."/>
            <person name="Mondo S."/>
            <person name="Nolan M."/>
            <person name="Ohm R."/>
            <person name="Pangilinan J."/>
            <person name="Park H.-J."/>
            <person name="Ramirez L."/>
            <person name="Alfaro M."/>
            <person name="Sun H."/>
            <person name="Tritt A."/>
            <person name="Yoshinaga Y."/>
            <person name="Zwiers L.-H."/>
            <person name="Turgeon B."/>
            <person name="Goodwin S."/>
            <person name="Spatafora J."/>
            <person name="Crous P."/>
            <person name="Grigoriev I."/>
        </authorList>
    </citation>
    <scope>NUCLEOTIDE SEQUENCE</scope>
    <source>
        <strain evidence="2">CBS 627.86</strain>
    </source>
</reference>
<proteinExistence type="predicted"/>
<feature type="compositionally biased region" description="Polar residues" evidence="1">
    <location>
        <begin position="86"/>
        <end position="99"/>
    </location>
</feature>
<evidence type="ECO:0000313" key="3">
    <source>
        <dbReference type="Proteomes" id="UP000799770"/>
    </source>
</evidence>
<name>A0A6A5YKS2_9PLEO</name>